<dbReference type="Gene3D" id="3.30.1180.20">
    <property type="entry name" value="Dihydroxyacetone kinase, domain 2"/>
    <property type="match status" value="1"/>
</dbReference>
<dbReference type="GO" id="GO:0019563">
    <property type="term" value="P:glycerol catabolic process"/>
    <property type="evidence" value="ECO:0007669"/>
    <property type="project" value="TreeGrafter"/>
</dbReference>
<dbReference type="AlphaFoldDB" id="A0AAW8T3L0"/>
<dbReference type="Pfam" id="PF02733">
    <property type="entry name" value="Dak1"/>
    <property type="match status" value="1"/>
</dbReference>
<keyword evidence="2" id="KW-0418">Kinase</keyword>
<dbReference type="SUPFAM" id="SSF82549">
    <property type="entry name" value="DAK1/DegV-like"/>
    <property type="match status" value="1"/>
</dbReference>
<sequence length="330" mass="35135">MQIFVNDPDFIVEDMLKGFTAAHPEVILSPLNDRVVTLKDKKEKVGVITGGGSGHEPAFLGYIGEGMLDAVAIGEVFASPPAQGFLDAMIEADNGQGVACLFGNYAGDNMNVKMAIQMAEEEDIEVNYVVATDDIASSPKATREKRHGIAGGYFMWKVGGAKAAAGGTLADVIEVAQKVVDRTRSICVGLTPCTIPAVGKPNFLIDLGTMEFGIGHHGETGIEKKALGNGQEIAIEMTKAILTDFEFDEIKKLAVMISGLGSTMLMEQYVICGQVLETLKEQGHQVEKVYVGNFVTSLDMGGISLTIVDLDEEITQLLDAAGQAVGLKNY</sequence>
<feature type="domain" description="DhaK" evidence="1">
    <location>
        <begin position="7"/>
        <end position="327"/>
    </location>
</feature>
<accession>A0AAW8T3L0</accession>
<gene>
    <name evidence="2" type="ORF">P7D78_15515</name>
</gene>
<organism evidence="2 3">
    <name type="scientific">Enterococcus raffinosus</name>
    <dbReference type="NCBI Taxonomy" id="71452"/>
    <lineage>
        <taxon>Bacteria</taxon>
        <taxon>Bacillati</taxon>
        <taxon>Bacillota</taxon>
        <taxon>Bacilli</taxon>
        <taxon>Lactobacillales</taxon>
        <taxon>Enterococcaceae</taxon>
        <taxon>Enterococcus</taxon>
    </lineage>
</organism>
<evidence type="ECO:0000313" key="3">
    <source>
        <dbReference type="Proteomes" id="UP001249240"/>
    </source>
</evidence>
<proteinExistence type="predicted"/>
<evidence type="ECO:0000313" key="2">
    <source>
        <dbReference type="EMBL" id="MDT2539545.1"/>
    </source>
</evidence>
<dbReference type="GO" id="GO:0004371">
    <property type="term" value="F:glycerone kinase activity"/>
    <property type="evidence" value="ECO:0007669"/>
    <property type="project" value="InterPro"/>
</dbReference>
<dbReference type="RefSeq" id="WP_311807417.1">
    <property type="nucleotide sequence ID" value="NZ_JARPXM010000018.1"/>
</dbReference>
<dbReference type="Proteomes" id="UP001249240">
    <property type="component" value="Unassembled WGS sequence"/>
</dbReference>
<reference evidence="2" key="1">
    <citation type="submission" date="2023-03" db="EMBL/GenBank/DDBJ databases">
        <authorList>
            <person name="Shen W."/>
            <person name="Cai J."/>
        </authorList>
    </citation>
    <scope>NUCLEOTIDE SEQUENCE</scope>
    <source>
        <strain evidence="2">B646-2</strain>
    </source>
</reference>
<dbReference type="PROSITE" id="PS51481">
    <property type="entry name" value="DHAK"/>
    <property type="match status" value="1"/>
</dbReference>
<protein>
    <submittedName>
        <fullName evidence="2">Dihydroxyacetone kinase subunit DhaK</fullName>
    </submittedName>
</protein>
<dbReference type="EMBL" id="JARPXM010000018">
    <property type="protein sequence ID" value="MDT2539545.1"/>
    <property type="molecule type" value="Genomic_DNA"/>
</dbReference>
<dbReference type="FunFam" id="3.40.50.10440:FF:000001">
    <property type="entry name" value="Dihydroxyacetone kinase, DhaK subunit"/>
    <property type="match status" value="1"/>
</dbReference>
<keyword evidence="2" id="KW-0808">Transferase</keyword>
<dbReference type="PANTHER" id="PTHR28629:SF4">
    <property type="entry name" value="TRIOKINASE_FMN CYCLASE"/>
    <property type="match status" value="1"/>
</dbReference>
<dbReference type="InterPro" id="IPR004006">
    <property type="entry name" value="DhaK_dom"/>
</dbReference>
<evidence type="ECO:0000259" key="1">
    <source>
        <dbReference type="PROSITE" id="PS51481"/>
    </source>
</evidence>
<dbReference type="PANTHER" id="PTHR28629">
    <property type="entry name" value="TRIOKINASE/FMN CYCLASE"/>
    <property type="match status" value="1"/>
</dbReference>
<name>A0AAW8T3L0_9ENTE</name>
<dbReference type="Gene3D" id="3.40.50.10440">
    <property type="entry name" value="Dihydroxyacetone kinase, domain 1"/>
    <property type="match status" value="1"/>
</dbReference>
<comment type="caution">
    <text evidence="2">The sequence shown here is derived from an EMBL/GenBank/DDBJ whole genome shotgun (WGS) entry which is preliminary data.</text>
</comment>
<dbReference type="InterPro" id="IPR050861">
    <property type="entry name" value="Dihydroxyacetone_Kinase"/>
</dbReference>
<dbReference type="GO" id="GO:0005829">
    <property type="term" value="C:cytosol"/>
    <property type="evidence" value="ECO:0007669"/>
    <property type="project" value="TreeGrafter"/>
</dbReference>